<organism evidence="2 3">
    <name type="scientific">Bacillus cereus VD048</name>
    <dbReference type="NCBI Taxonomy" id="1053226"/>
    <lineage>
        <taxon>Bacteria</taxon>
        <taxon>Bacillati</taxon>
        <taxon>Bacillota</taxon>
        <taxon>Bacilli</taxon>
        <taxon>Bacillales</taxon>
        <taxon>Bacillaceae</taxon>
        <taxon>Bacillus</taxon>
        <taxon>Bacillus cereus group</taxon>
    </lineage>
</organism>
<dbReference type="HOGENOM" id="CLU_3371899_0_0_9"/>
<reference evidence="2 3" key="1">
    <citation type="submission" date="2012-04" db="EMBL/GenBank/DDBJ databases">
        <title>The Genome Sequence of Bacillus cereus VD048.</title>
        <authorList>
            <consortium name="The Broad Institute Genome Sequencing Platform"/>
            <consortium name="The Broad Institute Genome Sequencing Center for Infectious Disease"/>
            <person name="Feldgarden M."/>
            <person name="Van der Auwera G.A."/>
            <person name="Mahillon J."/>
            <person name="Duprez V."/>
            <person name="Timmery S."/>
            <person name="Mattelet C."/>
            <person name="Dierick K."/>
            <person name="Sun M."/>
            <person name="Yu Z."/>
            <person name="Zhu L."/>
            <person name="Hu X."/>
            <person name="Shank E.B."/>
            <person name="Swiecicka I."/>
            <person name="Hansen B.M."/>
            <person name="Andrup L."/>
            <person name="Young S.K."/>
            <person name="Zeng Q."/>
            <person name="Gargeya S."/>
            <person name="Fitzgerald M."/>
            <person name="Haas B."/>
            <person name="Abouelleil A."/>
            <person name="Alvarado L."/>
            <person name="Arachchi H.M."/>
            <person name="Berlin A."/>
            <person name="Chapman S.B."/>
            <person name="Goldberg J."/>
            <person name="Griggs A."/>
            <person name="Gujja S."/>
            <person name="Hansen M."/>
            <person name="Howarth C."/>
            <person name="Imamovic A."/>
            <person name="Larimer J."/>
            <person name="McCowen C."/>
            <person name="Montmayeur A."/>
            <person name="Murphy C."/>
            <person name="Neiman D."/>
            <person name="Pearson M."/>
            <person name="Priest M."/>
            <person name="Roberts A."/>
            <person name="Saif S."/>
            <person name="Shea T."/>
            <person name="Sisk P."/>
            <person name="Sykes S."/>
            <person name="Wortman J."/>
            <person name="Nusbaum C."/>
            <person name="Birren B."/>
        </authorList>
    </citation>
    <scope>NUCLEOTIDE SEQUENCE [LARGE SCALE GENOMIC DNA]</scope>
    <source>
        <strain evidence="2 3">VD048</strain>
    </source>
</reference>
<feature type="region of interest" description="Disordered" evidence="1">
    <location>
        <begin position="1"/>
        <end position="34"/>
    </location>
</feature>
<evidence type="ECO:0000256" key="1">
    <source>
        <dbReference type="SAM" id="MobiDB-lite"/>
    </source>
</evidence>
<protein>
    <submittedName>
        <fullName evidence="2">Uncharacterized protein</fullName>
    </submittedName>
</protein>
<proteinExistence type="predicted"/>
<dbReference type="AlphaFoldDB" id="J8F737"/>
<name>J8F737_BACCE</name>
<feature type="compositionally biased region" description="Basic residues" evidence="1">
    <location>
        <begin position="1"/>
        <end position="19"/>
    </location>
</feature>
<evidence type="ECO:0000313" key="3">
    <source>
        <dbReference type="Proteomes" id="UP000006960"/>
    </source>
</evidence>
<dbReference type="Proteomes" id="UP000006960">
    <property type="component" value="Unassembled WGS sequence"/>
</dbReference>
<accession>J8F737</accession>
<sequence length="34" mass="4231">MKRKEKKRKEKKRKEKKRKEWTVLDNSSSKKANV</sequence>
<gene>
    <name evidence="2" type="ORF">IIG_00236</name>
</gene>
<dbReference type="EMBL" id="AHEU01000003">
    <property type="protein sequence ID" value="EJR39234.1"/>
    <property type="molecule type" value="Genomic_DNA"/>
</dbReference>
<comment type="caution">
    <text evidence="2">The sequence shown here is derived from an EMBL/GenBank/DDBJ whole genome shotgun (WGS) entry which is preliminary data.</text>
</comment>
<evidence type="ECO:0000313" key="2">
    <source>
        <dbReference type="EMBL" id="EJR39234.1"/>
    </source>
</evidence>
<feature type="compositionally biased region" description="Polar residues" evidence="1">
    <location>
        <begin position="24"/>
        <end position="34"/>
    </location>
</feature>